<accession>A0A4Y9Y3Y6</accession>
<dbReference type="GO" id="GO:0006123">
    <property type="term" value="P:mitochondrial electron transport, cytochrome c to oxygen"/>
    <property type="evidence" value="ECO:0007669"/>
    <property type="project" value="UniProtKB-UniRule"/>
</dbReference>
<comment type="function">
    <text evidence="7">Component of the cytochrome c oxidase, the last enzyme in the mitochondrial electron transport chain which drives oxidative phosphorylation. The respiratory chain contains 3 multisubunit complexes succinate dehydrogenase (complex II, CII), ubiquinol-cytochrome c oxidoreductase (cytochrome b-c1 complex, complex III, CIII) and cytochrome c oxidase (complex IV, CIV), that cooperate to transfer electrons derived from NADH and succinate to molecular oxygen, creating an electrochemical gradient over the inner membrane that drives transmembrane transport and the ATP synthase. Cytochrome c oxidase is the component of the respiratory chain that catalyzes the reduction of oxygen to water. Electrons originating from reduced cytochrome c in the intermembrane space (IMS) are transferred via the dinuclear copper A center (CU(A)) of subunit 2 and heme A of subunit 1 to the active site in subunit 1, a binuclear center (BNC) formed by heme A3 and copper B (CU(B)). The BNC reduces molecular oxygen to 2 water molecules using 4 electrons from cytochrome c in the IMS and 4 protons from the mitochondrial matrix.</text>
</comment>
<keyword evidence="7" id="KW-0809">Transit peptide</keyword>
<evidence type="ECO:0000256" key="4">
    <source>
        <dbReference type="ARBA" id="ARBA00022792"/>
    </source>
</evidence>
<dbReference type="GO" id="GO:0005743">
    <property type="term" value="C:mitochondrial inner membrane"/>
    <property type="evidence" value="ECO:0007669"/>
    <property type="project" value="UniProtKB-SubCell"/>
</dbReference>
<gene>
    <name evidence="8" type="ORF">EVJ58_g7349</name>
</gene>
<organism evidence="8 9">
    <name type="scientific">Rhodofomes roseus</name>
    <dbReference type="NCBI Taxonomy" id="34475"/>
    <lineage>
        <taxon>Eukaryota</taxon>
        <taxon>Fungi</taxon>
        <taxon>Dikarya</taxon>
        <taxon>Basidiomycota</taxon>
        <taxon>Agaricomycotina</taxon>
        <taxon>Agaricomycetes</taxon>
        <taxon>Polyporales</taxon>
        <taxon>Rhodofomes</taxon>
    </lineage>
</organism>
<comment type="pathway">
    <text evidence="2 7">Energy metabolism; oxidative phosphorylation.</text>
</comment>
<dbReference type="SUPFAM" id="SSF81427">
    <property type="entry name" value="Mitochondrial cytochrome c oxidase subunit VIIc (aka VIIIa)"/>
    <property type="match status" value="1"/>
</dbReference>
<evidence type="ECO:0000256" key="3">
    <source>
        <dbReference type="ARBA" id="ARBA00010514"/>
    </source>
</evidence>
<keyword evidence="6 7" id="KW-0472">Membrane</keyword>
<dbReference type="GO" id="GO:0045277">
    <property type="term" value="C:respiratory chain complex IV"/>
    <property type="evidence" value="ECO:0007669"/>
    <property type="project" value="UniProtKB-UniRule"/>
</dbReference>
<dbReference type="Pfam" id="PF02935">
    <property type="entry name" value="COX7C"/>
    <property type="match status" value="1"/>
</dbReference>
<comment type="caution">
    <text evidence="8">The sequence shown here is derived from an EMBL/GenBank/DDBJ whole genome shotgun (WGS) entry which is preliminary data.</text>
</comment>
<dbReference type="InterPro" id="IPR036636">
    <property type="entry name" value="COX7C/Cox8_sf"/>
</dbReference>
<evidence type="ECO:0000256" key="6">
    <source>
        <dbReference type="ARBA" id="ARBA00023136"/>
    </source>
</evidence>
<dbReference type="UniPathway" id="UPA00705"/>
<dbReference type="Proteomes" id="UP000298390">
    <property type="component" value="Unassembled WGS sequence"/>
</dbReference>
<evidence type="ECO:0000256" key="7">
    <source>
        <dbReference type="RuleBase" id="RU368123"/>
    </source>
</evidence>
<name>A0A4Y9Y3Y6_9APHY</name>
<dbReference type="InterPro" id="IPR004202">
    <property type="entry name" value="COX7C/Cox8"/>
</dbReference>
<evidence type="ECO:0000256" key="2">
    <source>
        <dbReference type="ARBA" id="ARBA00004673"/>
    </source>
</evidence>
<comment type="subunit">
    <text evidence="7">Component of the cytochrome c oxidase (complex IV, CIV), a multisubunit enzyme composed of a catalytic core of 3 subunits and several supernumerary subunits. The complex exists as a monomer or a dimer and forms supercomplexes (SCs) in the inner mitochondrial membrane with ubiquinol-cytochrome c oxidoreductase (cytochrome b-c1 complex, complex III, CIII).</text>
</comment>
<evidence type="ECO:0000313" key="9">
    <source>
        <dbReference type="Proteomes" id="UP000298390"/>
    </source>
</evidence>
<evidence type="ECO:0000256" key="1">
    <source>
        <dbReference type="ARBA" id="ARBA00004434"/>
    </source>
</evidence>
<comment type="similarity">
    <text evidence="3 7">Belongs to the cytochrome c oxidase VIIc family.</text>
</comment>
<dbReference type="AlphaFoldDB" id="A0A4Y9Y3Y6"/>
<reference evidence="8 9" key="1">
    <citation type="submission" date="2019-01" db="EMBL/GenBank/DDBJ databases">
        <title>Genome sequencing of the rare red list fungi Fomitopsis rosea.</title>
        <authorList>
            <person name="Buettner E."/>
            <person name="Kellner H."/>
        </authorList>
    </citation>
    <scope>NUCLEOTIDE SEQUENCE [LARGE SCALE GENOMIC DNA]</scope>
    <source>
        <strain evidence="8 9">DSM 105464</strain>
    </source>
</reference>
<keyword evidence="7" id="KW-0812">Transmembrane</keyword>
<evidence type="ECO:0000256" key="5">
    <source>
        <dbReference type="ARBA" id="ARBA00023128"/>
    </source>
</evidence>
<evidence type="ECO:0000313" key="8">
    <source>
        <dbReference type="EMBL" id="TFY56910.1"/>
    </source>
</evidence>
<keyword evidence="7" id="KW-1133">Transmembrane helix</keyword>
<dbReference type="EMBL" id="SEKV01000467">
    <property type="protein sequence ID" value="TFY56910.1"/>
    <property type="molecule type" value="Genomic_DNA"/>
</dbReference>
<sequence>MSSFSRLSSSNMRLLPLARASRRPAGQVRFAHGEAEHAAHGHHGGHAPYHHLPFTYNNKKAFAVKFSVFCLTGFSLPFVAVAWQLHKSGGATVA</sequence>
<dbReference type="STRING" id="34475.A0A4Y9Y3Y6"/>
<comment type="subcellular location">
    <subcellularLocation>
        <location evidence="1 7">Mitochondrion inner membrane</location>
        <topology evidence="1 7">Single-pass membrane protein</topology>
    </subcellularLocation>
</comment>
<feature type="transmembrane region" description="Helical" evidence="7">
    <location>
        <begin position="62"/>
        <end position="85"/>
    </location>
</feature>
<keyword evidence="5 7" id="KW-0496">Mitochondrion</keyword>
<keyword evidence="4 7" id="KW-0999">Mitochondrion inner membrane</keyword>
<proteinExistence type="inferred from homology"/>
<protein>
    <recommendedName>
        <fullName evidence="7">Cytochrome c oxidase subunit 8, mitochondrial</fullName>
    </recommendedName>
    <alternativeName>
        <fullName evidence="7">Cytochrome c oxidase polypeptide VIII</fullName>
    </alternativeName>
</protein>
<dbReference type="Gene3D" id="4.10.49.10">
    <property type="entry name" value="Cytochrome c oxidase subunit VIIc"/>
    <property type="match status" value="1"/>
</dbReference>